<dbReference type="EMBL" id="UAQE01000004">
    <property type="protein sequence ID" value="SPU38701.1"/>
    <property type="molecule type" value="Genomic_DNA"/>
</dbReference>
<proteinExistence type="inferred from homology"/>
<dbReference type="SUPFAM" id="SSF48295">
    <property type="entry name" value="TrpR-like"/>
    <property type="match status" value="1"/>
</dbReference>
<dbReference type="PANTHER" id="PTHR33795">
    <property type="entry name" value="INSERTION ELEMENT IS150 PROTEIN INSJ"/>
    <property type="match status" value="1"/>
</dbReference>
<organism evidence="3 4">
    <name type="scientific">Lysinibacillus capsici</name>
    <dbReference type="NCBI Taxonomy" id="2115968"/>
    <lineage>
        <taxon>Bacteria</taxon>
        <taxon>Bacillati</taxon>
        <taxon>Bacillota</taxon>
        <taxon>Bacilli</taxon>
        <taxon>Bacillales</taxon>
        <taxon>Bacillaceae</taxon>
        <taxon>Lysinibacillus</taxon>
    </lineage>
</organism>
<reference evidence="3 4" key="1">
    <citation type="submission" date="2018-06" db="EMBL/GenBank/DDBJ databases">
        <authorList>
            <consortium name="Pathogen Informatics"/>
            <person name="Doyle S."/>
        </authorList>
    </citation>
    <scope>NUCLEOTIDE SEQUENCE [LARGE SCALE GENOMIC DNA]</scope>
    <source>
        <strain evidence="3 4">NCTC7582</strain>
    </source>
</reference>
<dbReference type="InterPro" id="IPR036388">
    <property type="entry name" value="WH-like_DNA-bd_sf"/>
</dbReference>
<evidence type="ECO:0000256" key="1">
    <source>
        <dbReference type="ARBA" id="ARBA00038232"/>
    </source>
</evidence>
<dbReference type="PANTHER" id="PTHR33795:SF1">
    <property type="entry name" value="INSERTION ELEMENT IS150 PROTEIN INSJ"/>
    <property type="match status" value="1"/>
</dbReference>
<dbReference type="AlphaFoldDB" id="A0A2X1BAA6"/>
<evidence type="ECO:0000259" key="2">
    <source>
        <dbReference type="Pfam" id="PF13518"/>
    </source>
</evidence>
<sequence length="73" mass="8572">MAKYSYELKLQAVLAYLDGKESMRAVAKRFNISKTPLLNWIALYKENGVQGLILNYTNYDIQFKMDILNYMIE</sequence>
<dbReference type="Gene3D" id="1.10.10.10">
    <property type="entry name" value="Winged helix-like DNA-binding domain superfamily/Winged helix DNA-binding domain"/>
    <property type="match status" value="1"/>
</dbReference>
<dbReference type="InterPro" id="IPR055247">
    <property type="entry name" value="InsJ-like_HTH"/>
</dbReference>
<protein>
    <submittedName>
        <fullName evidence="3">Transposase</fullName>
    </submittedName>
</protein>
<dbReference type="InterPro" id="IPR010921">
    <property type="entry name" value="Trp_repressor/repl_initiator"/>
</dbReference>
<dbReference type="RefSeq" id="WP_112118550.1">
    <property type="nucleotide sequence ID" value="NZ_JARTHO010000001.1"/>
</dbReference>
<dbReference type="Pfam" id="PF13518">
    <property type="entry name" value="HTH_28"/>
    <property type="match status" value="1"/>
</dbReference>
<dbReference type="GO" id="GO:0043565">
    <property type="term" value="F:sequence-specific DNA binding"/>
    <property type="evidence" value="ECO:0007669"/>
    <property type="project" value="InterPro"/>
</dbReference>
<comment type="similarity">
    <text evidence="1">Belongs to the IS150/IS1296 orfA family.</text>
</comment>
<feature type="domain" description="Insertion element IS150 protein InsJ-like helix-turn-helix" evidence="2">
    <location>
        <begin position="9"/>
        <end position="52"/>
    </location>
</feature>
<name>A0A2X1BAA6_9BACI</name>
<evidence type="ECO:0000313" key="3">
    <source>
        <dbReference type="EMBL" id="SPU38701.1"/>
    </source>
</evidence>
<dbReference type="InterPro" id="IPR052057">
    <property type="entry name" value="IS150/IS1296_orfA-like"/>
</dbReference>
<accession>A0A2X1BAA6</accession>
<evidence type="ECO:0000313" key="4">
    <source>
        <dbReference type="Proteomes" id="UP000251431"/>
    </source>
</evidence>
<gene>
    <name evidence="3" type="ORF">NCTC7582_04666</name>
</gene>
<dbReference type="Proteomes" id="UP000251431">
    <property type="component" value="Unassembled WGS sequence"/>
</dbReference>